<dbReference type="Pfam" id="PF17917">
    <property type="entry name" value="RT_RNaseH"/>
    <property type="match status" value="1"/>
</dbReference>
<dbReference type="STRING" id="6290.A0A0N4VSW4"/>
<evidence type="ECO:0000256" key="4">
    <source>
        <dbReference type="ARBA" id="ARBA00022759"/>
    </source>
</evidence>
<proteinExistence type="predicted"/>
<evidence type="ECO:0000313" key="9">
    <source>
        <dbReference type="Proteomes" id="UP000268014"/>
    </source>
</evidence>
<sequence length="94" mass="10536">MTAAEKGSRPFMIYTDASGEGLGAVLCQEGDDLFLHPIMFASKGLTKAEKNYHITDLEALAVVFALEKFYFLVHTDHQPLTCLLRLRMCPLAFR</sequence>
<dbReference type="SUPFAM" id="SSF56672">
    <property type="entry name" value="DNA/RNA polymerases"/>
    <property type="match status" value="1"/>
</dbReference>
<keyword evidence="9" id="KW-1185">Reference proteome</keyword>
<keyword evidence="3" id="KW-0540">Nuclease</keyword>
<dbReference type="CDD" id="cd09274">
    <property type="entry name" value="RNase_HI_RT_Ty3"/>
    <property type="match status" value="1"/>
</dbReference>
<evidence type="ECO:0000256" key="5">
    <source>
        <dbReference type="ARBA" id="ARBA00022801"/>
    </source>
</evidence>
<dbReference type="Proteomes" id="UP000268014">
    <property type="component" value="Unassembled WGS sequence"/>
</dbReference>
<gene>
    <name evidence="8" type="ORF">HPLM_LOCUS382</name>
</gene>
<dbReference type="Gene3D" id="3.10.20.370">
    <property type="match status" value="1"/>
</dbReference>
<dbReference type="GO" id="GO:0016787">
    <property type="term" value="F:hydrolase activity"/>
    <property type="evidence" value="ECO:0007669"/>
    <property type="project" value="UniProtKB-KW"/>
</dbReference>
<dbReference type="OMA" id="EYTTFIY"/>
<dbReference type="EMBL" id="UZAF01000254">
    <property type="protein sequence ID" value="VDO05239.1"/>
    <property type="molecule type" value="Genomic_DNA"/>
</dbReference>
<keyword evidence="4" id="KW-0255">Endonuclease</keyword>
<reference evidence="10" key="1">
    <citation type="submission" date="2017-02" db="UniProtKB">
        <authorList>
            <consortium name="WormBaseParasite"/>
        </authorList>
    </citation>
    <scope>IDENTIFICATION</scope>
</reference>
<keyword evidence="2" id="KW-0548">Nucleotidyltransferase</keyword>
<evidence type="ECO:0000256" key="6">
    <source>
        <dbReference type="ARBA" id="ARBA00022918"/>
    </source>
</evidence>
<keyword evidence="5" id="KW-0378">Hydrolase</keyword>
<dbReference type="GO" id="GO:0003964">
    <property type="term" value="F:RNA-directed DNA polymerase activity"/>
    <property type="evidence" value="ECO:0007669"/>
    <property type="project" value="UniProtKB-KW"/>
</dbReference>
<dbReference type="GO" id="GO:0004519">
    <property type="term" value="F:endonuclease activity"/>
    <property type="evidence" value="ECO:0007669"/>
    <property type="project" value="UniProtKB-KW"/>
</dbReference>
<keyword evidence="1" id="KW-0808">Transferase</keyword>
<organism evidence="10">
    <name type="scientific">Haemonchus placei</name>
    <name type="common">Barber's pole worm</name>
    <dbReference type="NCBI Taxonomy" id="6290"/>
    <lineage>
        <taxon>Eukaryota</taxon>
        <taxon>Metazoa</taxon>
        <taxon>Ecdysozoa</taxon>
        <taxon>Nematoda</taxon>
        <taxon>Chromadorea</taxon>
        <taxon>Rhabditida</taxon>
        <taxon>Rhabditina</taxon>
        <taxon>Rhabditomorpha</taxon>
        <taxon>Strongyloidea</taxon>
        <taxon>Trichostrongylidae</taxon>
        <taxon>Haemonchus</taxon>
    </lineage>
</organism>
<protein>
    <submittedName>
        <fullName evidence="10">RT_RNaseH_2 domain-containing protein</fullName>
    </submittedName>
</protein>
<dbReference type="PANTHER" id="PTHR34072:SF57">
    <property type="entry name" value="RNA-DIRECTED DNA POLYMERASE"/>
    <property type="match status" value="1"/>
</dbReference>
<dbReference type="PANTHER" id="PTHR34072">
    <property type="entry name" value="ENZYMATIC POLYPROTEIN-RELATED"/>
    <property type="match status" value="1"/>
</dbReference>
<evidence type="ECO:0000256" key="1">
    <source>
        <dbReference type="ARBA" id="ARBA00022679"/>
    </source>
</evidence>
<evidence type="ECO:0000256" key="2">
    <source>
        <dbReference type="ARBA" id="ARBA00022695"/>
    </source>
</evidence>
<dbReference type="OrthoDB" id="5920491at2759"/>
<evidence type="ECO:0000256" key="3">
    <source>
        <dbReference type="ARBA" id="ARBA00022722"/>
    </source>
</evidence>
<dbReference type="WBParaSite" id="HPLM_0000038101-mRNA-1">
    <property type="protein sequence ID" value="HPLM_0000038101-mRNA-1"/>
    <property type="gene ID" value="HPLM_0000038101"/>
</dbReference>
<evidence type="ECO:0000259" key="7">
    <source>
        <dbReference type="Pfam" id="PF17917"/>
    </source>
</evidence>
<dbReference type="FunFam" id="3.10.20.370:FF:000001">
    <property type="entry name" value="Retrovirus-related Pol polyprotein from transposon 17.6-like protein"/>
    <property type="match status" value="1"/>
</dbReference>
<dbReference type="InterPro" id="IPR043502">
    <property type="entry name" value="DNA/RNA_pol_sf"/>
</dbReference>
<feature type="domain" description="Reverse transcriptase RNase H-like" evidence="7">
    <location>
        <begin position="8"/>
        <end position="85"/>
    </location>
</feature>
<dbReference type="AlphaFoldDB" id="A0A0N4VSW4"/>
<accession>A0A0N4VSW4</accession>
<reference evidence="8 9" key="2">
    <citation type="submission" date="2018-11" db="EMBL/GenBank/DDBJ databases">
        <authorList>
            <consortium name="Pathogen Informatics"/>
        </authorList>
    </citation>
    <scope>NUCLEOTIDE SEQUENCE [LARGE SCALE GENOMIC DNA]</scope>
    <source>
        <strain evidence="8 9">MHpl1</strain>
    </source>
</reference>
<name>A0A0N4VSW4_HAEPC</name>
<dbReference type="InterPro" id="IPR041373">
    <property type="entry name" value="RT_RNaseH"/>
</dbReference>
<evidence type="ECO:0000313" key="10">
    <source>
        <dbReference type="WBParaSite" id="HPLM_0000038101-mRNA-1"/>
    </source>
</evidence>
<evidence type="ECO:0000313" key="8">
    <source>
        <dbReference type="EMBL" id="VDO05239.1"/>
    </source>
</evidence>
<keyword evidence="6" id="KW-0695">RNA-directed DNA polymerase</keyword>